<dbReference type="Gene3D" id="2.60.40.10">
    <property type="entry name" value="Immunoglobulins"/>
    <property type="match status" value="1"/>
</dbReference>
<dbReference type="Pfam" id="PF07679">
    <property type="entry name" value="I-set"/>
    <property type="match status" value="1"/>
</dbReference>
<evidence type="ECO:0000313" key="7">
    <source>
        <dbReference type="EnsemblMetazoa" id="CapteP228538"/>
    </source>
</evidence>
<evidence type="ECO:0000259" key="4">
    <source>
        <dbReference type="PROSITE" id="PS50026"/>
    </source>
</evidence>
<accession>R7UJX5</accession>
<reference evidence="7" key="3">
    <citation type="submission" date="2015-06" db="UniProtKB">
        <authorList>
            <consortium name="EnsemblMetazoa"/>
        </authorList>
    </citation>
    <scope>IDENTIFICATION</scope>
</reference>
<dbReference type="SMART" id="SM00409">
    <property type="entry name" value="IG"/>
    <property type="match status" value="1"/>
</dbReference>
<keyword evidence="3" id="KW-0245">EGF-like domain</keyword>
<dbReference type="OrthoDB" id="6132558at2759"/>
<feature type="domain" description="Ig-like" evidence="5">
    <location>
        <begin position="214"/>
        <end position="304"/>
    </location>
</feature>
<dbReference type="SMART" id="SM00408">
    <property type="entry name" value="IGc2"/>
    <property type="match status" value="1"/>
</dbReference>
<dbReference type="EMBL" id="KB300344">
    <property type="protein sequence ID" value="ELU06854.1"/>
    <property type="molecule type" value="Genomic_DNA"/>
</dbReference>
<dbReference type="CDD" id="cd00096">
    <property type="entry name" value="Ig"/>
    <property type="match status" value="1"/>
</dbReference>
<dbReference type="InterPro" id="IPR036179">
    <property type="entry name" value="Ig-like_dom_sf"/>
</dbReference>
<dbReference type="EMBL" id="AMQN01007285">
    <property type="status" value="NOT_ANNOTATED_CDS"/>
    <property type="molecule type" value="Genomic_DNA"/>
</dbReference>
<evidence type="ECO:0000313" key="6">
    <source>
        <dbReference type="EMBL" id="ELU06854.1"/>
    </source>
</evidence>
<dbReference type="EnsemblMetazoa" id="CapteT228538">
    <property type="protein sequence ID" value="CapteP228538"/>
    <property type="gene ID" value="CapteG228538"/>
</dbReference>
<dbReference type="PROSITE" id="PS50835">
    <property type="entry name" value="IG_LIKE"/>
    <property type="match status" value="1"/>
</dbReference>
<evidence type="ECO:0000256" key="3">
    <source>
        <dbReference type="PROSITE-ProRule" id="PRU00076"/>
    </source>
</evidence>
<evidence type="ECO:0000256" key="1">
    <source>
        <dbReference type="ARBA" id="ARBA00023157"/>
    </source>
</evidence>
<dbReference type="SUPFAM" id="SSF57196">
    <property type="entry name" value="EGF/Laminin"/>
    <property type="match status" value="1"/>
</dbReference>
<dbReference type="InterPro" id="IPR013098">
    <property type="entry name" value="Ig_I-set"/>
</dbReference>
<dbReference type="PANTHER" id="PTHR10075">
    <property type="entry name" value="BASIGIN RELATED"/>
    <property type="match status" value="1"/>
</dbReference>
<reference evidence="6 8" key="2">
    <citation type="journal article" date="2013" name="Nature">
        <title>Insights into bilaterian evolution from three spiralian genomes.</title>
        <authorList>
            <person name="Simakov O."/>
            <person name="Marletaz F."/>
            <person name="Cho S.J."/>
            <person name="Edsinger-Gonzales E."/>
            <person name="Havlak P."/>
            <person name="Hellsten U."/>
            <person name="Kuo D.H."/>
            <person name="Larsson T."/>
            <person name="Lv J."/>
            <person name="Arendt D."/>
            <person name="Savage R."/>
            <person name="Osoegawa K."/>
            <person name="de Jong P."/>
            <person name="Grimwood J."/>
            <person name="Chapman J.A."/>
            <person name="Shapiro H."/>
            <person name="Aerts A."/>
            <person name="Otillar R.P."/>
            <person name="Terry A.Y."/>
            <person name="Boore J.L."/>
            <person name="Grigoriev I.V."/>
            <person name="Lindberg D.R."/>
            <person name="Seaver E.C."/>
            <person name="Weisblat D.A."/>
            <person name="Putnam N.H."/>
            <person name="Rokhsar D.S."/>
        </authorList>
    </citation>
    <scope>NUCLEOTIDE SEQUENCE</scope>
    <source>
        <strain evidence="6 8">I ESC-2004</strain>
    </source>
</reference>
<dbReference type="InterPro" id="IPR007110">
    <property type="entry name" value="Ig-like_dom"/>
</dbReference>
<dbReference type="STRING" id="283909.R7UJX5"/>
<dbReference type="Gene3D" id="2.10.25.10">
    <property type="entry name" value="Laminin"/>
    <property type="match status" value="1"/>
</dbReference>
<dbReference type="SUPFAM" id="SSF48726">
    <property type="entry name" value="Immunoglobulin"/>
    <property type="match status" value="1"/>
</dbReference>
<dbReference type="PROSITE" id="PS50026">
    <property type="entry name" value="EGF_3"/>
    <property type="match status" value="1"/>
</dbReference>
<feature type="domain" description="EGF-like" evidence="4">
    <location>
        <begin position="359"/>
        <end position="398"/>
    </location>
</feature>
<name>R7UJX5_CAPTE</name>
<evidence type="ECO:0000256" key="2">
    <source>
        <dbReference type="ARBA" id="ARBA00023319"/>
    </source>
</evidence>
<dbReference type="OMA" id="MTYFCKL"/>
<dbReference type="Proteomes" id="UP000014760">
    <property type="component" value="Unassembled WGS sequence"/>
</dbReference>
<evidence type="ECO:0000313" key="8">
    <source>
        <dbReference type="Proteomes" id="UP000014760"/>
    </source>
</evidence>
<dbReference type="PANTHER" id="PTHR10075:SF14">
    <property type="entry name" value="CELL ADHESION MOLECULE DSCAM2-RELATED"/>
    <property type="match status" value="1"/>
</dbReference>
<keyword evidence="8" id="KW-1185">Reference proteome</keyword>
<feature type="disulfide bond" evidence="3">
    <location>
        <begin position="369"/>
        <end position="386"/>
    </location>
</feature>
<dbReference type="InterPro" id="IPR003599">
    <property type="entry name" value="Ig_sub"/>
</dbReference>
<evidence type="ECO:0000259" key="5">
    <source>
        <dbReference type="PROSITE" id="PS50835"/>
    </source>
</evidence>
<gene>
    <name evidence="6" type="ORF">CAPTEDRAFT_228538</name>
</gene>
<protein>
    <recommendedName>
        <fullName evidence="9">Ig-like domain-containing protein</fullName>
    </recommendedName>
</protein>
<dbReference type="InterPro" id="IPR003598">
    <property type="entry name" value="Ig_sub2"/>
</dbReference>
<dbReference type="InterPro" id="IPR013783">
    <property type="entry name" value="Ig-like_fold"/>
</dbReference>
<dbReference type="PROSITE" id="PS00022">
    <property type="entry name" value="EGF_1"/>
    <property type="match status" value="1"/>
</dbReference>
<dbReference type="InterPro" id="IPR000742">
    <property type="entry name" value="EGF"/>
</dbReference>
<reference evidence="8" key="1">
    <citation type="submission" date="2012-12" db="EMBL/GenBank/DDBJ databases">
        <authorList>
            <person name="Hellsten U."/>
            <person name="Grimwood J."/>
            <person name="Chapman J.A."/>
            <person name="Shapiro H."/>
            <person name="Aerts A."/>
            <person name="Otillar R.P."/>
            <person name="Terry A.Y."/>
            <person name="Boore J.L."/>
            <person name="Simakov O."/>
            <person name="Marletaz F."/>
            <person name="Cho S.-J."/>
            <person name="Edsinger-Gonzales E."/>
            <person name="Havlak P."/>
            <person name="Kuo D.-H."/>
            <person name="Larsson T."/>
            <person name="Lv J."/>
            <person name="Arendt D."/>
            <person name="Savage R."/>
            <person name="Osoegawa K."/>
            <person name="de Jong P."/>
            <person name="Lindberg D.R."/>
            <person name="Seaver E.C."/>
            <person name="Weisblat D.A."/>
            <person name="Putnam N.H."/>
            <person name="Grigoriev I.V."/>
            <person name="Rokhsar D.S."/>
        </authorList>
    </citation>
    <scope>NUCLEOTIDE SEQUENCE</scope>
    <source>
        <strain evidence="8">I ESC-2004</strain>
    </source>
</reference>
<dbReference type="AlphaFoldDB" id="R7UJX5"/>
<evidence type="ECO:0008006" key="9">
    <source>
        <dbReference type="Google" id="ProtNLM"/>
    </source>
</evidence>
<keyword evidence="2" id="KW-0393">Immunoglobulin domain</keyword>
<feature type="disulfide bond" evidence="3">
    <location>
        <begin position="388"/>
        <end position="397"/>
    </location>
</feature>
<organism evidence="6">
    <name type="scientific">Capitella teleta</name>
    <name type="common">Polychaete worm</name>
    <dbReference type="NCBI Taxonomy" id="283909"/>
    <lineage>
        <taxon>Eukaryota</taxon>
        <taxon>Metazoa</taxon>
        <taxon>Spiralia</taxon>
        <taxon>Lophotrochozoa</taxon>
        <taxon>Annelida</taxon>
        <taxon>Polychaeta</taxon>
        <taxon>Sedentaria</taxon>
        <taxon>Scolecida</taxon>
        <taxon>Capitellidae</taxon>
        <taxon>Capitella</taxon>
    </lineage>
</organism>
<dbReference type="FunFam" id="2.60.40.10:FF:000032">
    <property type="entry name" value="palladin isoform X1"/>
    <property type="match status" value="1"/>
</dbReference>
<keyword evidence="1 3" id="KW-1015">Disulfide bond</keyword>
<sequence length="422" mass="46160">MLRTSVFGEGAASPCSSAVRPCPPAHIMCLFIMHSFRIRYVVLGLLVYIQSAFGKTCGSQYEDVPSSSVLASVVFEGTASAVESINDQRGGVDNLLYNLVQFKVRRVFKGDVPRRPSNQDRYASVLVGKFGRQEDKDKCISGMPAIGQPYVVFLNSTERTTGVASPSWQRPGEAVEWSAAAPLHFPLSAMPVPSSKRVLRQVRDYTCKGCVKQPRARLTKSELTVTAGKRLQLQCKVQGKPPPQVKWFLDGNPIASADRHYVTSKTKRGSRLRIRKATQSDAGQYSCQALSASGQSDLATARVSVLPDLNTPNFDSVVDEGNLIDPVKTTRVGQVSASRGLAPPPSPPTMRVVSTSNRHHVLCKQQTYCLNGGVCYQMTSLGEMFCECKDGHGGNRCQDYDTFHLIKELESMYIDVVAMTPA</sequence>
<comment type="caution">
    <text evidence="3">Lacks conserved residue(s) required for the propagation of feature annotation.</text>
</comment>
<dbReference type="HOGENOM" id="CLU_650920_0_0_1"/>
<proteinExistence type="predicted"/>